<dbReference type="KEGG" id="csal:NBC122_00038"/>
<keyword evidence="2" id="KW-1185">Reference proteome</keyword>
<evidence type="ECO:0000313" key="2">
    <source>
        <dbReference type="Proteomes" id="UP000294419"/>
    </source>
</evidence>
<dbReference type="NCBIfam" id="TIGR04131">
    <property type="entry name" value="Bac_Flav_CTERM"/>
    <property type="match status" value="1"/>
</dbReference>
<dbReference type="Pfam" id="PF13585">
    <property type="entry name" value="CHU_C"/>
    <property type="match status" value="1"/>
</dbReference>
<sequence length="1187" mass="130219">MAKIDLMKKFYFLVFTFLLALGYGQSVQLYNPATSEIYQNEQYFCAGEKFNFKVDAVASSTGDYVMSSALPTDFGLSTGSLPINFPSSGADKFSEAFPIGFNFSFYGKTYSKVVMGSNGRLVFTDDPELENLKNTAVYTDRTFSGVTGYNSFAALPSADYNKIFKANRAQELNLAQIFFGYTDLVPKSANGSVVYLYKNVVVGGVNGLMVSFQNQIRTNGTGGISSTGYYSYILLLEDGRIVIYVNNKSEITYNAILGIQNDDAIKFKVPTHSISGENYNNGPWKSEGKAWLFTPNQNLTPVFKWFQNATLLGETTNTLLNFSPNDGDILKVEVTYHDPSGAQVGAMVSDQVIFKKIAKPMISYNAGAACVSGVSMTVPNDPDLNFEWYRVGNATALGTGNSYYATQNGSYFVRATRKTLPICSVDSDSVPVNLNSTIPPFNPNNVSLKYCDNTGATSKIINLYDYYPPGSNYTLQFIDGVTPVADPTNFIIYANTTRTVGIYANDPVSDCTVLRNFDLRFDSLPVAANNLTKRFCFGETSVDISQYLQDLAGSNFSVFDYQYSTDGINYSINSIINPRQFPKVWVKIVPKNVSTGSCNTISTLIFTEDAKVIANAPTTQLAPQCSSSFSPFNLNSLKPEINSGNVTVTYHNTLNGAIYDNDLFLNDNAVGSKTVYVRVVDNVTGCVSPDHPSASLLVYAKPTLLLTSIPKSNCQGNTIFNLKQNVSDLVTVAAPITVTLEYHAPNGDLLVGSQITAYDESVYGPNPYIKVIYNTTCSDSVSFSLSYNLKPVAITSSILLCAETTYSLQDFKNKAISNPVNYTFTDLSGSPLPASFNLSVLPKSVDFFIKDNATGCVSDHQTVTFVKGGSSVLMQSEADYILCDIDFDGKTAFNLDSKKAEFTNSSATFEYFKDSGFTQNISSDYTNETPFAQTVYVRITVAGFCPSTAKINLKVNTPTKSMSLLNKYMICFGETILVDAGSENVMYKWSTGETTRTVNFSKTGNYSVVLTNANGCSYTHNFTISDENQPKIQVVNQTNNSIEVIAEGGAKPYQYYFNGVAQSSNILQNPAASSYVIQVKSAAGCLGPPKTVYFIKINNTFTPNADGINDVWKIENLAKMQEVSILIVDRNGTKVFESTNPTKTEWDGKANGRTLPTSTYWYVISWYDAVTQKAEQRQGWILMKNRN</sequence>
<gene>
    <name evidence="1" type="ORF">NBC122_00038</name>
</gene>
<dbReference type="InterPro" id="IPR026341">
    <property type="entry name" value="T9SS_type_B"/>
</dbReference>
<reference evidence="1 2" key="1">
    <citation type="submission" date="2019-03" db="EMBL/GenBank/DDBJ databases">
        <authorList>
            <person name="Kim H."/>
            <person name="Yu S.-M."/>
        </authorList>
    </citation>
    <scope>NUCLEOTIDE SEQUENCE [LARGE SCALE GENOMIC DNA]</scope>
    <source>
        <strain evidence="1 2">NBC122</strain>
    </source>
</reference>
<accession>A0A4P6ZBS9</accession>
<proteinExistence type="predicted"/>
<dbReference type="Proteomes" id="UP000294419">
    <property type="component" value="Chromosome"/>
</dbReference>
<organism evidence="1 2">
    <name type="scientific">Chryseobacterium salivictor</name>
    <dbReference type="NCBI Taxonomy" id="2547600"/>
    <lineage>
        <taxon>Bacteria</taxon>
        <taxon>Pseudomonadati</taxon>
        <taxon>Bacteroidota</taxon>
        <taxon>Flavobacteriia</taxon>
        <taxon>Flavobacteriales</taxon>
        <taxon>Weeksellaceae</taxon>
        <taxon>Chryseobacterium group</taxon>
        <taxon>Chryseobacterium</taxon>
    </lineage>
</organism>
<evidence type="ECO:0008006" key="3">
    <source>
        <dbReference type="Google" id="ProtNLM"/>
    </source>
</evidence>
<evidence type="ECO:0000313" key="1">
    <source>
        <dbReference type="EMBL" id="QBO56898.1"/>
    </source>
</evidence>
<dbReference type="EMBL" id="CP037954">
    <property type="protein sequence ID" value="QBO56898.1"/>
    <property type="molecule type" value="Genomic_DNA"/>
</dbReference>
<protein>
    <recommendedName>
        <fullName evidence="3">Gliding motility-associated C-terminal domain-containing protein</fullName>
    </recommendedName>
</protein>
<name>A0A4P6ZBS9_9FLAO</name>
<dbReference type="AlphaFoldDB" id="A0A4P6ZBS9"/>